<dbReference type="EMBL" id="JBGFFE010000002">
    <property type="protein sequence ID" value="MEY8762559.1"/>
    <property type="molecule type" value="Genomic_DNA"/>
</dbReference>
<dbReference type="Pfam" id="PF14478">
    <property type="entry name" value="DUF4430"/>
    <property type="match status" value="1"/>
</dbReference>
<feature type="region of interest" description="Disordered" evidence="1">
    <location>
        <begin position="37"/>
        <end position="125"/>
    </location>
</feature>
<evidence type="ECO:0000256" key="1">
    <source>
        <dbReference type="SAM" id="MobiDB-lite"/>
    </source>
</evidence>
<accession>A0ABV4DTI8</accession>
<keyword evidence="4" id="KW-1185">Reference proteome</keyword>
<comment type="caution">
    <text evidence="3">The sequence shown here is derived from an EMBL/GenBank/DDBJ whole genome shotgun (WGS) entry which is preliminary data.</text>
</comment>
<evidence type="ECO:0000313" key="3">
    <source>
        <dbReference type="EMBL" id="MEY8762559.1"/>
    </source>
</evidence>
<dbReference type="Proteomes" id="UP001565220">
    <property type="component" value="Unassembled WGS sequence"/>
</dbReference>
<feature type="domain" description="Transcobalamin-like C-terminal" evidence="2">
    <location>
        <begin position="158"/>
        <end position="231"/>
    </location>
</feature>
<reference evidence="3 4" key="1">
    <citation type="submission" date="2024-08" db="EMBL/GenBank/DDBJ databases">
        <title>Clostridium lapicellarii sp. nov., and Clostridium renhuaiense sp. nov., two species isolated from the mud in a fermentation cellar used for producing sauce-flavour Chinese liquors.</title>
        <authorList>
            <person name="Yang F."/>
            <person name="Wang H."/>
            <person name="Chen L.Q."/>
            <person name="Zhou N."/>
            <person name="Lu J.J."/>
            <person name="Pu X.X."/>
            <person name="Wan B."/>
            <person name="Wang L."/>
            <person name="Liu S.J."/>
        </authorList>
    </citation>
    <scope>NUCLEOTIDE SEQUENCE [LARGE SCALE GENOMIC DNA]</scope>
    <source>
        <strain evidence="3 4">MT-113</strain>
    </source>
</reference>
<dbReference type="InterPro" id="IPR027954">
    <property type="entry name" value="Transcobalamin-like_C"/>
</dbReference>
<feature type="compositionally biased region" description="Polar residues" evidence="1">
    <location>
        <begin position="116"/>
        <end position="125"/>
    </location>
</feature>
<dbReference type="Gene3D" id="2.170.130.30">
    <property type="match status" value="1"/>
</dbReference>
<proteinExistence type="predicted"/>
<organism evidence="3 4">
    <name type="scientific">Clostridium lapidicellarium</name>
    <dbReference type="NCBI Taxonomy" id="3240931"/>
    <lineage>
        <taxon>Bacteria</taxon>
        <taxon>Bacillati</taxon>
        <taxon>Bacillota</taxon>
        <taxon>Clostridia</taxon>
        <taxon>Eubacteriales</taxon>
        <taxon>Clostridiaceae</taxon>
        <taxon>Clostridium</taxon>
    </lineage>
</organism>
<gene>
    <name evidence="3" type="ORF">AB8S09_02690</name>
</gene>
<feature type="compositionally biased region" description="Polar residues" evidence="1">
    <location>
        <begin position="37"/>
        <end position="55"/>
    </location>
</feature>
<name>A0ABV4DTI8_9CLOT</name>
<dbReference type="RefSeq" id="WP_294181150.1">
    <property type="nucleotide sequence ID" value="NZ_JBGFFE010000002.1"/>
</dbReference>
<evidence type="ECO:0000259" key="2">
    <source>
        <dbReference type="Pfam" id="PF14478"/>
    </source>
</evidence>
<protein>
    <submittedName>
        <fullName evidence="3">DUF4430 domain-containing protein</fullName>
    </submittedName>
</protein>
<evidence type="ECO:0000313" key="4">
    <source>
        <dbReference type="Proteomes" id="UP001565220"/>
    </source>
</evidence>
<sequence length="235" mass="24475">MKSKKKKFIIIAAVAICVVIFALAIKAQSIYTSTISNKQMSAEKTPNKSSGTIQTGGENQGSANGAGENGENSAASGKLSNASGSSSSKGVSKSNGKNGQTSLNKGSSSKNSGTSAVNSQKSDNQSSLEIIDAVHGNKVIFQKSIQGVDGQTVGYATQKALDAAKMSYTTRGSGSTIYFSDIGGLKERAEGPMSGWCFYVKKKGQSQFTKSNVGSGQYVLKNGDSVMWKYVKNGM</sequence>
<feature type="compositionally biased region" description="Low complexity" evidence="1">
    <location>
        <begin position="56"/>
        <end position="115"/>
    </location>
</feature>